<keyword evidence="2" id="KW-1185">Reference proteome</keyword>
<organism evidence="1 2">
    <name type="scientific">Multifurca ochricompacta</name>
    <dbReference type="NCBI Taxonomy" id="376703"/>
    <lineage>
        <taxon>Eukaryota</taxon>
        <taxon>Fungi</taxon>
        <taxon>Dikarya</taxon>
        <taxon>Basidiomycota</taxon>
        <taxon>Agaricomycotina</taxon>
        <taxon>Agaricomycetes</taxon>
        <taxon>Russulales</taxon>
        <taxon>Russulaceae</taxon>
        <taxon>Multifurca</taxon>
    </lineage>
</organism>
<dbReference type="EMBL" id="WTXG01000029">
    <property type="protein sequence ID" value="KAI0298348.1"/>
    <property type="molecule type" value="Genomic_DNA"/>
</dbReference>
<gene>
    <name evidence="1" type="ORF">B0F90DRAFT_711693</name>
</gene>
<sequence length="149" mass="16757">MLSGRVPCMSSGERVALVRNAGHGEDQRALQVLDFNTARVRARREEEREQCENVISTSLYSITNPTVLRADAFLQHDIVSFLPYCCSTKQDVPETVMIGGKWVLEFKRLEVRLSLILSAEQSAPCAARVFPPRRLEAHETSNSAKNMHN</sequence>
<dbReference type="Proteomes" id="UP001203297">
    <property type="component" value="Unassembled WGS sequence"/>
</dbReference>
<protein>
    <submittedName>
        <fullName evidence="1">Uncharacterized protein</fullName>
    </submittedName>
</protein>
<proteinExistence type="predicted"/>
<reference evidence="1" key="1">
    <citation type="journal article" date="2022" name="New Phytol.">
        <title>Evolutionary transition to the ectomycorrhizal habit in the genomes of a hyperdiverse lineage of mushroom-forming fungi.</title>
        <authorList>
            <person name="Looney B."/>
            <person name="Miyauchi S."/>
            <person name="Morin E."/>
            <person name="Drula E."/>
            <person name="Courty P.E."/>
            <person name="Kohler A."/>
            <person name="Kuo A."/>
            <person name="LaButti K."/>
            <person name="Pangilinan J."/>
            <person name="Lipzen A."/>
            <person name="Riley R."/>
            <person name="Andreopoulos W."/>
            <person name="He G."/>
            <person name="Johnson J."/>
            <person name="Nolan M."/>
            <person name="Tritt A."/>
            <person name="Barry K.W."/>
            <person name="Grigoriev I.V."/>
            <person name="Nagy L.G."/>
            <person name="Hibbett D."/>
            <person name="Henrissat B."/>
            <person name="Matheny P.B."/>
            <person name="Labbe J."/>
            <person name="Martin F.M."/>
        </authorList>
    </citation>
    <scope>NUCLEOTIDE SEQUENCE</scope>
    <source>
        <strain evidence="1">BPL690</strain>
    </source>
</reference>
<accession>A0AAD4QMD2</accession>
<name>A0AAD4QMD2_9AGAM</name>
<comment type="caution">
    <text evidence="1">The sequence shown here is derived from an EMBL/GenBank/DDBJ whole genome shotgun (WGS) entry which is preliminary data.</text>
</comment>
<evidence type="ECO:0000313" key="1">
    <source>
        <dbReference type="EMBL" id="KAI0298348.1"/>
    </source>
</evidence>
<evidence type="ECO:0000313" key="2">
    <source>
        <dbReference type="Proteomes" id="UP001203297"/>
    </source>
</evidence>
<dbReference type="AlphaFoldDB" id="A0AAD4QMD2"/>